<comment type="subcellular location">
    <subcellularLocation>
        <location evidence="1">Nucleus</location>
    </subcellularLocation>
</comment>
<reference evidence="4" key="2">
    <citation type="submission" date="2023-05" db="EMBL/GenBank/DDBJ databases">
        <authorList>
            <person name="Fouks B."/>
        </authorList>
    </citation>
    <scope>NUCLEOTIDE SEQUENCE</scope>
    <source>
        <strain evidence="4">Stay&amp;Tobe</strain>
        <tissue evidence="4">Testes</tissue>
    </source>
</reference>
<gene>
    <name evidence="4" type="ORF">L9F63_027728</name>
</gene>
<dbReference type="Proteomes" id="UP001233999">
    <property type="component" value="Unassembled WGS sequence"/>
</dbReference>
<feature type="region of interest" description="Disordered" evidence="2">
    <location>
        <begin position="1"/>
        <end position="30"/>
    </location>
</feature>
<dbReference type="GO" id="GO:0003677">
    <property type="term" value="F:DNA binding"/>
    <property type="evidence" value="ECO:0007669"/>
    <property type="project" value="InterPro"/>
</dbReference>
<dbReference type="PROSITE" id="PS51031">
    <property type="entry name" value="BESS"/>
    <property type="match status" value="1"/>
</dbReference>
<evidence type="ECO:0000313" key="5">
    <source>
        <dbReference type="Proteomes" id="UP001233999"/>
    </source>
</evidence>
<name>A0AAD8A1U8_DIPPU</name>
<feature type="compositionally biased region" description="Polar residues" evidence="2">
    <location>
        <begin position="9"/>
        <end position="20"/>
    </location>
</feature>
<evidence type="ECO:0000259" key="3">
    <source>
        <dbReference type="PROSITE" id="PS51031"/>
    </source>
</evidence>
<dbReference type="InterPro" id="IPR004210">
    <property type="entry name" value="BESS_motif"/>
</dbReference>
<dbReference type="GO" id="GO:0005634">
    <property type="term" value="C:nucleus"/>
    <property type="evidence" value="ECO:0007669"/>
    <property type="project" value="UniProtKB-SubCell"/>
</dbReference>
<organism evidence="4 5">
    <name type="scientific">Diploptera punctata</name>
    <name type="common">Pacific beetle cockroach</name>
    <dbReference type="NCBI Taxonomy" id="6984"/>
    <lineage>
        <taxon>Eukaryota</taxon>
        <taxon>Metazoa</taxon>
        <taxon>Ecdysozoa</taxon>
        <taxon>Arthropoda</taxon>
        <taxon>Hexapoda</taxon>
        <taxon>Insecta</taxon>
        <taxon>Pterygota</taxon>
        <taxon>Neoptera</taxon>
        <taxon>Polyneoptera</taxon>
        <taxon>Dictyoptera</taxon>
        <taxon>Blattodea</taxon>
        <taxon>Blaberoidea</taxon>
        <taxon>Blaberidae</taxon>
        <taxon>Diplopterinae</taxon>
        <taxon>Diploptera</taxon>
    </lineage>
</organism>
<keyword evidence="5" id="KW-1185">Reference proteome</keyword>
<accession>A0AAD8A1U8</accession>
<sequence length="172" mass="19532">PVDGDGYDTNAQISNSSQVVRNEDDDTDMENSTMYTYIPETHFQTSDQSGMEASTYIPETSYETGDHVIKIENAPRLKKRLCQPSEQRLLDNSEQRICSAIEELREISASARSMEREDEFDIFGRSVAAQLRQLPLTDALSIQLKLQTILTEARIRASQNQSRQENGMTECF</sequence>
<keyword evidence="1" id="KW-0539">Nucleus</keyword>
<protein>
    <recommendedName>
        <fullName evidence="3">BESS domain-containing protein</fullName>
    </recommendedName>
</protein>
<feature type="domain" description="BESS" evidence="3">
    <location>
        <begin position="117"/>
        <end position="156"/>
    </location>
</feature>
<evidence type="ECO:0000256" key="1">
    <source>
        <dbReference type="PROSITE-ProRule" id="PRU00371"/>
    </source>
</evidence>
<evidence type="ECO:0000256" key="2">
    <source>
        <dbReference type="SAM" id="MobiDB-lite"/>
    </source>
</evidence>
<proteinExistence type="predicted"/>
<feature type="non-terminal residue" evidence="4">
    <location>
        <position position="1"/>
    </location>
</feature>
<dbReference type="AlphaFoldDB" id="A0AAD8A1U8"/>
<evidence type="ECO:0000313" key="4">
    <source>
        <dbReference type="EMBL" id="KAJ9591065.1"/>
    </source>
</evidence>
<comment type="caution">
    <text evidence="4">The sequence shown here is derived from an EMBL/GenBank/DDBJ whole genome shotgun (WGS) entry which is preliminary data.</text>
</comment>
<dbReference type="EMBL" id="JASPKZ010003915">
    <property type="protein sequence ID" value="KAJ9591065.1"/>
    <property type="molecule type" value="Genomic_DNA"/>
</dbReference>
<reference evidence="4" key="1">
    <citation type="journal article" date="2023" name="IScience">
        <title>Live-bearing cockroach genome reveals convergent evolutionary mechanisms linked to viviparity in insects and beyond.</title>
        <authorList>
            <person name="Fouks B."/>
            <person name="Harrison M.C."/>
            <person name="Mikhailova A.A."/>
            <person name="Marchal E."/>
            <person name="English S."/>
            <person name="Carruthers M."/>
            <person name="Jennings E.C."/>
            <person name="Chiamaka E.L."/>
            <person name="Frigard R.A."/>
            <person name="Pippel M."/>
            <person name="Attardo G.M."/>
            <person name="Benoit J.B."/>
            <person name="Bornberg-Bauer E."/>
            <person name="Tobe S.S."/>
        </authorList>
    </citation>
    <scope>NUCLEOTIDE SEQUENCE</scope>
    <source>
        <strain evidence="4">Stay&amp;Tobe</strain>
    </source>
</reference>